<evidence type="ECO:0000313" key="3">
    <source>
        <dbReference type="Proteomes" id="UP000313359"/>
    </source>
</evidence>
<dbReference type="AlphaFoldDB" id="A0A5C2SD57"/>
<feature type="region of interest" description="Disordered" evidence="1">
    <location>
        <begin position="120"/>
        <end position="141"/>
    </location>
</feature>
<gene>
    <name evidence="2" type="ORF">L227DRAFT_55410</name>
</gene>
<accession>A0A5C2SD57</accession>
<protein>
    <submittedName>
        <fullName evidence="2">Uncharacterized protein</fullName>
    </submittedName>
</protein>
<sequence length="211" mass="23710">MDCAFTPKLQLPRVGRSKRAGTGGVRCYVEFVRTNVRQMFGWRGYSHTENVILVMPITVRPRIVSLSPESTHAPTPGGFGINTFQQRSRLSNYTKTCGFGFDQPSSRQVAGRHMRVRLAESAGRQGRGRGGQALGTRPLGRHPSALPGGPCSWYCVTWASLPRCRIFVDIHDVVQFNRGYLQRVVELQPPWPRPAGYLRRSSAPRRFILML</sequence>
<evidence type="ECO:0000256" key="1">
    <source>
        <dbReference type="SAM" id="MobiDB-lite"/>
    </source>
</evidence>
<dbReference type="EMBL" id="ML122261">
    <property type="protein sequence ID" value="RPD61611.1"/>
    <property type="molecule type" value="Genomic_DNA"/>
</dbReference>
<keyword evidence="3" id="KW-1185">Reference proteome</keyword>
<proteinExistence type="predicted"/>
<reference evidence="2" key="1">
    <citation type="journal article" date="2018" name="Genome Biol. Evol.">
        <title>Genomics and development of Lentinus tigrinus, a white-rot wood-decaying mushroom with dimorphic fruiting bodies.</title>
        <authorList>
            <person name="Wu B."/>
            <person name="Xu Z."/>
            <person name="Knudson A."/>
            <person name="Carlson A."/>
            <person name="Chen N."/>
            <person name="Kovaka S."/>
            <person name="LaButti K."/>
            <person name="Lipzen A."/>
            <person name="Pennachio C."/>
            <person name="Riley R."/>
            <person name="Schakwitz W."/>
            <person name="Umezawa K."/>
            <person name="Ohm R.A."/>
            <person name="Grigoriev I.V."/>
            <person name="Nagy L.G."/>
            <person name="Gibbons J."/>
            <person name="Hibbett D."/>
        </authorList>
    </citation>
    <scope>NUCLEOTIDE SEQUENCE [LARGE SCALE GENOMIC DNA]</scope>
    <source>
        <strain evidence="2">ALCF2SS1-6</strain>
    </source>
</reference>
<name>A0A5C2SD57_9APHY</name>
<evidence type="ECO:0000313" key="2">
    <source>
        <dbReference type="EMBL" id="RPD61611.1"/>
    </source>
</evidence>
<organism evidence="2 3">
    <name type="scientific">Lentinus tigrinus ALCF2SS1-6</name>
    <dbReference type="NCBI Taxonomy" id="1328759"/>
    <lineage>
        <taxon>Eukaryota</taxon>
        <taxon>Fungi</taxon>
        <taxon>Dikarya</taxon>
        <taxon>Basidiomycota</taxon>
        <taxon>Agaricomycotina</taxon>
        <taxon>Agaricomycetes</taxon>
        <taxon>Polyporales</taxon>
        <taxon>Polyporaceae</taxon>
        <taxon>Lentinus</taxon>
    </lineage>
</organism>
<dbReference type="Proteomes" id="UP000313359">
    <property type="component" value="Unassembled WGS sequence"/>
</dbReference>